<feature type="region of interest" description="Disordered" evidence="9">
    <location>
        <begin position="1"/>
        <end position="27"/>
    </location>
</feature>
<dbReference type="InterPro" id="IPR003439">
    <property type="entry name" value="ABC_transporter-like_ATP-bd"/>
</dbReference>
<dbReference type="Gene3D" id="3.40.50.300">
    <property type="entry name" value="P-loop containing nucleotide triphosphate hydrolases"/>
    <property type="match status" value="2"/>
</dbReference>
<keyword evidence="7 10" id="KW-1133">Transmembrane helix</keyword>
<evidence type="ECO:0000256" key="8">
    <source>
        <dbReference type="ARBA" id="ARBA00023136"/>
    </source>
</evidence>
<feature type="transmembrane region" description="Helical" evidence="10">
    <location>
        <begin position="687"/>
        <end position="709"/>
    </location>
</feature>
<feature type="transmembrane region" description="Helical" evidence="10">
    <location>
        <begin position="509"/>
        <end position="537"/>
    </location>
</feature>
<organism evidence="12 13">
    <name type="scientific">Colletotrichum gloeosporioides</name>
    <name type="common">Anthracnose fungus</name>
    <name type="synonym">Glomerella cingulata</name>
    <dbReference type="NCBI Taxonomy" id="474922"/>
    <lineage>
        <taxon>Eukaryota</taxon>
        <taxon>Fungi</taxon>
        <taxon>Dikarya</taxon>
        <taxon>Ascomycota</taxon>
        <taxon>Pezizomycotina</taxon>
        <taxon>Sordariomycetes</taxon>
        <taxon>Hypocreomycetidae</taxon>
        <taxon>Glomerellales</taxon>
        <taxon>Glomerellaceae</taxon>
        <taxon>Colletotrichum</taxon>
        <taxon>Colletotrichum gloeosporioides species complex</taxon>
    </lineage>
</organism>
<dbReference type="PROSITE" id="PS00211">
    <property type="entry name" value="ABC_TRANSPORTER_1"/>
    <property type="match status" value="1"/>
</dbReference>
<sequence length="1393" mass="155070">MTSLPAYDSDQTVQGEPSLSGASNPPTGLTVTFQDVRIRVHGMGEDFGSTCLSVLADLVPFGKSKKSQKNILHNISGQVCPGEMLLVLGRPGSGCTSLLKIISNQREEFHHVSGDVRYGDLGHKGAKQFRNQIVMNTEGKFTGVWELKFSEVNCFLEDLHFPTLEVKQTLDFANATKLPATRPDHLSNGDEWVSHKTNAILESLAIGHTKDTMVGDEVIRGVSGGERKRVSIAEVMATQAAVQCWDNSTRGLDASNALDFVRVLRKMADEEQKSIVSTLYQAGNGIYDLFDKVLVLAEGREIYYGPTSEAKQYFEDMGFECTPGANISDFLTSVSVHTERQIRPGFEEKIPNTAAEFETAYKASSTYARMSTEMDAKSEKSLSDEVDNLFAVRHQEKNRSLQFLSREGSPYQVSFVSQVRTCIRRQFQIMWGDRWSNILQIFSALVMALVTGSLFYDLPDDSTSIFLRPGALFFPIQLFAMNKMSETTASFMGRRIISRHKRLSFNRPGAYALACAATDVPMTVVLFSLFQVVYYFIVNFQREAGHFFTNWFVLILCTLCFASMFRMIGAWCKHFGLASQITGWTTMVCMVYAGYLIPVPSMPVWFRWISWLNPATYTFEAIMATEMGDLALDCVAPQYIPFGPSYIDDKFRSCTVRGSTSGSSLIDGERYMNAQYSVYRAHIWRNAGILIGLWIFFAFMTAVGFEVNLHTDAGSKILFDRRSRQKQMARAADEEKGGGSSASKDMSPMSLSRTVFTFKDISYFVRHGDQDLQLLRGVSGFVKPGQLVALMGSSGAGKTTLMDVLAQRKDSGRIEGSIMVNGKPQGISFQRTTGYCEQNDVHEPTATVWESLLFSARLRQSHTIPDAEKQDYVRSIMDLLELTPLQHAIVGTPGSGLSIEQRKRLTLATELVAKPSLLFLDEPTSGLDGQSAYEICRFMRKLAASGQTIICTIHQPSATLFDAFDVLLLLARGGRTTYFGPTGKNSATVIDYFGRNGAPCAPDSNPAEHIVDVVQGRFGTEIDWPQTWLDSPERESAMSELDALNSAESQKKAQVSPSATTSDDLDQHTGFATPISYQVYLVTRRQLVALWRNPDYVWNKIGLHITNGLFGGFTFYMLGSGTFDLQLRLMAVFNFVFVAPGCINQLQPLFIRNRDVFETREKKSKTYHWFAFVAAQLLSETPVLIICGTLAFVTWYFTVGFPTEASVSGQVYLQMILYEFLYTSLGQAIAAYSPNAFFAALANPIIIGAGLINFCGVVVPYSQITAFWRYWLYWLDPFTYLIQGLLEPVSWGVDVQCKPDELSYIPLPSNSTCGEYMADFLSSEAGYVVDPANGTLCAYCPYTTGADYMRTMNINDSSYGWRGVGITALFCVSSYALVFLMMKLRTKTTKTAN</sequence>
<comment type="caution">
    <text evidence="12">The sequence shown here is derived from an EMBL/GenBank/DDBJ whole genome shotgun (WGS) entry which is preliminary data.</text>
</comment>
<dbReference type="InterPro" id="IPR003593">
    <property type="entry name" value="AAA+_ATPase"/>
</dbReference>
<feature type="transmembrane region" description="Helical" evidence="10">
    <location>
        <begin position="1211"/>
        <end position="1233"/>
    </location>
</feature>
<protein>
    <submittedName>
        <fullName evidence="12">Brefeldin A resistance protein</fullName>
    </submittedName>
</protein>
<dbReference type="GeneID" id="69015962"/>
<evidence type="ECO:0000256" key="2">
    <source>
        <dbReference type="ARBA" id="ARBA00006012"/>
    </source>
</evidence>
<feature type="domain" description="ABC transporter" evidence="11">
    <location>
        <begin position="56"/>
        <end position="323"/>
    </location>
</feature>
<feature type="transmembrane region" description="Helical" evidence="10">
    <location>
        <begin position="1359"/>
        <end position="1380"/>
    </location>
</feature>
<gene>
    <name evidence="12" type="ORF">GCG54_00008822</name>
</gene>
<dbReference type="InterPro" id="IPR034001">
    <property type="entry name" value="ABCG_PDR_1"/>
</dbReference>
<dbReference type="SUPFAM" id="SSF52540">
    <property type="entry name" value="P-loop containing nucleoside triphosphate hydrolases"/>
    <property type="match status" value="2"/>
</dbReference>
<comment type="similarity">
    <text evidence="2">Belongs to the ABC transporter superfamily. ABCG family. PDR (TC 3.A.1.205) subfamily.</text>
</comment>
<reference evidence="12" key="2">
    <citation type="submission" date="2020-03" db="EMBL/GenBank/DDBJ databases">
        <authorList>
            <person name="Fu F.-F."/>
            <person name="Chen J."/>
        </authorList>
    </citation>
    <scope>NUCLEOTIDE SEQUENCE</scope>
    <source>
        <strain evidence="12">Lc1</strain>
    </source>
</reference>
<dbReference type="Proteomes" id="UP000613401">
    <property type="component" value="Unassembled WGS sequence"/>
</dbReference>
<evidence type="ECO:0000256" key="9">
    <source>
        <dbReference type="SAM" id="MobiDB-lite"/>
    </source>
</evidence>
<dbReference type="GO" id="GO:0016020">
    <property type="term" value="C:membrane"/>
    <property type="evidence" value="ECO:0007669"/>
    <property type="project" value="UniProtKB-SubCell"/>
</dbReference>
<keyword evidence="5" id="KW-0547">Nucleotide-binding</keyword>
<accession>A0A8H4FMB3</accession>
<reference evidence="12" key="1">
    <citation type="journal article" date="2020" name="Phytopathology">
        <title>Genome sequence and comparative analysis of Colletotrichum gloeosporioides isolated from Liriodendron leaves.</title>
        <authorList>
            <person name="Fu F.F."/>
            <person name="Hao Z."/>
            <person name="Wang P."/>
            <person name="Lu Y."/>
            <person name="Xue L.J."/>
            <person name="Wei G."/>
            <person name="Tian Y."/>
            <person name="Baishi H."/>
            <person name="Xu H."/>
            <person name="Shi J."/>
            <person name="Cheng T."/>
            <person name="Wang G."/>
            <person name="Yi Y."/>
            <person name="Chen J."/>
        </authorList>
    </citation>
    <scope>NUCLEOTIDE SEQUENCE</scope>
    <source>
        <strain evidence="12">Lc1</strain>
    </source>
</reference>
<evidence type="ECO:0000256" key="3">
    <source>
        <dbReference type="ARBA" id="ARBA00022448"/>
    </source>
</evidence>
<feature type="transmembrane region" description="Helical" evidence="10">
    <location>
        <begin position="1167"/>
        <end position="1199"/>
    </location>
</feature>
<dbReference type="GO" id="GO:0140359">
    <property type="term" value="F:ABC-type transporter activity"/>
    <property type="evidence" value="ECO:0007669"/>
    <property type="project" value="InterPro"/>
</dbReference>
<dbReference type="InterPro" id="IPR027417">
    <property type="entry name" value="P-loop_NTPase"/>
</dbReference>
<dbReference type="Pfam" id="PF19055">
    <property type="entry name" value="ABC2_membrane_7"/>
    <property type="match status" value="1"/>
</dbReference>
<dbReference type="InterPro" id="IPR017871">
    <property type="entry name" value="ABC_transporter-like_CS"/>
</dbReference>
<feature type="transmembrane region" description="Helical" evidence="10">
    <location>
        <begin position="1245"/>
        <end position="1271"/>
    </location>
</feature>
<feature type="region of interest" description="Disordered" evidence="9">
    <location>
        <begin position="1039"/>
        <end position="1066"/>
    </location>
</feature>
<feature type="region of interest" description="Disordered" evidence="9">
    <location>
        <begin position="728"/>
        <end position="747"/>
    </location>
</feature>
<dbReference type="SMART" id="SM00382">
    <property type="entry name" value="AAA"/>
    <property type="match status" value="2"/>
</dbReference>
<dbReference type="Pfam" id="PF06422">
    <property type="entry name" value="PDR_CDR"/>
    <property type="match status" value="1"/>
</dbReference>
<evidence type="ECO:0000256" key="10">
    <source>
        <dbReference type="SAM" id="Phobius"/>
    </source>
</evidence>
<dbReference type="PROSITE" id="PS50893">
    <property type="entry name" value="ABC_TRANSPORTER_2"/>
    <property type="match status" value="2"/>
</dbReference>
<dbReference type="InterPro" id="IPR010929">
    <property type="entry name" value="PDR_CDR_ABC"/>
</dbReference>
<evidence type="ECO:0000256" key="1">
    <source>
        <dbReference type="ARBA" id="ARBA00004141"/>
    </source>
</evidence>
<dbReference type="InterPro" id="IPR013525">
    <property type="entry name" value="ABC2_TM"/>
</dbReference>
<feature type="compositionally biased region" description="Polar residues" evidence="9">
    <location>
        <begin position="1046"/>
        <end position="1062"/>
    </location>
</feature>
<keyword evidence="3" id="KW-0813">Transport</keyword>
<evidence type="ECO:0000256" key="5">
    <source>
        <dbReference type="ARBA" id="ARBA00022741"/>
    </source>
</evidence>
<dbReference type="EMBL" id="WVTB01000030">
    <property type="protein sequence ID" value="KAF3807365.1"/>
    <property type="molecule type" value="Genomic_DNA"/>
</dbReference>
<dbReference type="InterPro" id="IPR034003">
    <property type="entry name" value="ABCG_PDR_2"/>
</dbReference>
<proteinExistence type="inferred from homology"/>
<evidence type="ECO:0000256" key="4">
    <source>
        <dbReference type="ARBA" id="ARBA00022692"/>
    </source>
</evidence>
<evidence type="ECO:0000256" key="6">
    <source>
        <dbReference type="ARBA" id="ARBA00022840"/>
    </source>
</evidence>
<dbReference type="GO" id="GO:0016887">
    <property type="term" value="F:ATP hydrolysis activity"/>
    <property type="evidence" value="ECO:0007669"/>
    <property type="project" value="InterPro"/>
</dbReference>
<feature type="transmembrane region" description="Helical" evidence="10">
    <location>
        <begin position="549"/>
        <end position="568"/>
    </location>
</feature>
<dbReference type="Pfam" id="PF00005">
    <property type="entry name" value="ABC_tran"/>
    <property type="match status" value="2"/>
</dbReference>
<dbReference type="FunFam" id="3.40.50.300:FF:000054">
    <property type="entry name" value="ABC multidrug transporter atrF"/>
    <property type="match status" value="1"/>
</dbReference>
<dbReference type="CDD" id="cd03232">
    <property type="entry name" value="ABCG_PDR_domain2"/>
    <property type="match status" value="1"/>
</dbReference>
<feature type="transmembrane region" description="Helical" evidence="10">
    <location>
        <begin position="1125"/>
        <end position="1146"/>
    </location>
</feature>
<dbReference type="PANTHER" id="PTHR19241">
    <property type="entry name" value="ATP-BINDING CASSETTE TRANSPORTER"/>
    <property type="match status" value="1"/>
</dbReference>
<feature type="domain" description="ABC transporter" evidence="11">
    <location>
        <begin position="756"/>
        <end position="997"/>
    </location>
</feature>
<evidence type="ECO:0000259" key="11">
    <source>
        <dbReference type="PROSITE" id="PS50893"/>
    </source>
</evidence>
<dbReference type="RefSeq" id="XP_045266524.1">
    <property type="nucleotide sequence ID" value="XM_045408781.1"/>
</dbReference>
<keyword evidence="13" id="KW-1185">Reference proteome</keyword>
<evidence type="ECO:0000313" key="13">
    <source>
        <dbReference type="Proteomes" id="UP000613401"/>
    </source>
</evidence>
<comment type="subcellular location">
    <subcellularLocation>
        <location evidence="1">Membrane</location>
        <topology evidence="1">Multi-pass membrane protein</topology>
    </subcellularLocation>
</comment>
<evidence type="ECO:0000313" key="12">
    <source>
        <dbReference type="EMBL" id="KAF3807365.1"/>
    </source>
</evidence>
<feature type="transmembrane region" description="Helical" evidence="10">
    <location>
        <begin position="575"/>
        <end position="597"/>
    </location>
</feature>
<dbReference type="GO" id="GO:0005524">
    <property type="term" value="F:ATP binding"/>
    <property type="evidence" value="ECO:0007669"/>
    <property type="project" value="UniProtKB-KW"/>
</dbReference>
<dbReference type="InterPro" id="IPR043926">
    <property type="entry name" value="ABCG_dom"/>
</dbReference>
<keyword evidence="8 10" id="KW-0472">Membrane</keyword>
<dbReference type="Pfam" id="PF01061">
    <property type="entry name" value="ABC2_membrane"/>
    <property type="match status" value="2"/>
</dbReference>
<keyword evidence="6" id="KW-0067">ATP-binding</keyword>
<keyword evidence="4 10" id="KW-0812">Transmembrane</keyword>
<dbReference type="CDD" id="cd03233">
    <property type="entry name" value="ABCG_PDR_domain1"/>
    <property type="match status" value="1"/>
</dbReference>
<name>A0A8H4FMB3_COLGL</name>
<evidence type="ECO:0000256" key="7">
    <source>
        <dbReference type="ARBA" id="ARBA00022989"/>
    </source>
</evidence>